<dbReference type="Gene3D" id="3.30.420.10">
    <property type="entry name" value="Ribonuclease H-like superfamily/Ribonuclease H"/>
    <property type="match status" value="1"/>
</dbReference>
<evidence type="ECO:0000256" key="7">
    <source>
        <dbReference type="ARBA" id="ARBA00022842"/>
    </source>
</evidence>
<keyword evidence="11" id="KW-0808">Transferase</keyword>
<keyword evidence="3" id="KW-0540">Nuclease</keyword>
<keyword evidence="2" id="KW-0548">Nucleotidyltransferase</keyword>
<evidence type="ECO:0000256" key="10">
    <source>
        <dbReference type="ARBA" id="ARBA00022918"/>
    </source>
</evidence>
<dbReference type="EMBL" id="CP110429">
    <property type="protein sequence ID" value="WAQ88522.1"/>
    <property type="molecule type" value="Genomic_DNA"/>
</dbReference>
<dbReference type="InterPro" id="IPR057670">
    <property type="entry name" value="SH3_retrovirus"/>
</dbReference>
<evidence type="ECO:0000256" key="6">
    <source>
        <dbReference type="ARBA" id="ARBA00022801"/>
    </source>
</evidence>
<evidence type="ECO:0000256" key="4">
    <source>
        <dbReference type="ARBA" id="ARBA00022723"/>
    </source>
</evidence>
<keyword evidence="5" id="KW-0255">Endonuclease</keyword>
<evidence type="ECO:0000256" key="9">
    <source>
        <dbReference type="ARBA" id="ARBA00022908"/>
    </source>
</evidence>
<keyword evidence="13" id="KW-0511">Multifunctional enzyme</keyword>
<evidence type="ECO:0000256" key="15">
    <source>
        <dbReference type="ARBA" id="ARBA00049244"/>
    </source>
</evidence>
<feature type="domain" description="Integrase catalytic" evidence="17">
    <location>
        <begin position="1"/>
        <end position="115"/>
    </location>
</feature>
<evidence type="ECO:0000313" key="19">
    <source>
        <dbReference type="Proteomes" id="UP001164743"/>
    </source>
</evidence>
<evidence type="ECO:0000313" key="18">
    <source>
        <dbReference type="EMBL" id="WAQ88522.1"/>
    </source>
</evidence>
<keyword evidence="9" id="KW-0229">DNA integration</keyword>
<evidence type="ECO:0000256" key="13">
    <source>
        <dbReference type="ARBA" id="ARBA00023268"/>
    </source>
</evidence>
<evidence type="ECO:0000256" key="2">
    <source>
        <dbReference type="ARBA" id="ARBA00022695"/>
    </source>
</evidence>
<evidence type="ECO:0000256" key="5">
    <source>
        <dbReference type="ARBA" id="ARBA00022759"/>
    </source>
</evidence>
<dbReference type="InterPro" id="IPR036397">
    <property type="entry name" value="RNaseH_sf"/>
</dbReference>
<dbReference type="InterPro" id="IPR013103">
    <property type="entry name" value="RVT_2"/>
</dbReference>
<dbReference type="InterPro" id="IPR043502">
    <property type="entry name" value="DNA/RNA_pol_sf"/>
</dbReference>
<gene>
    <name evidence="18" type="ORF">PtA15_9A649</name>
</gene>
<dbReference type="InterPro" id="IPR039537">
    <property type="entry name" value="Retrotran_Ty1/copia-like"/>
</dbReference>
<dbReference type="GeneID" id="77813775"/>
<keyword evidence="10" id="KW-0695">RNA-directed DNA polymerase</keyword>
<dbReference type="SUPFAM" id="SSF53098">
    <property type="entry name" value="Ribonuclease H-like"/>
    <property type="match status" value="1"/>
</dbReference>
<keyword evidence="19" id="KW-1185">Reference proteome</keyword>
<protein>
    <recommendedName>
        <fullName evidence="17">Integrase catalytic domain-containing protein</fullName>
    </recommendedName>
</protein>
<feature type="region of interest" description="Disordered" evidence="16">
    <location>
        <begin position="185"/>
        <end position="207"/>
    </location>
</feature>
<keyword evidence="12" id="KW-0233">DNA recombination</keyword>
<dbReference type="CDD" id="cd09272">
    <property type="entry name" value="RNase_HI_RT_Ty1"/>
    <property type="match status" value="1"/>
</dbReference>
<comment type="catalytic activity">
    <reaction evidence="15">
        <text>DNA(n) + a 2'-deoxyribonucleoside 5'-triphosphate = DNA(n+1) + diphosphate</text>
        <dbReference type="Rhea" id="RHEA:22508"/>
        <dbReference type="Rhea" id="RHEA-COMP:17339"/>
        <dbReference type="Rhea" id="RHEA-COMP:17340"/>
        <dbReference type="ChEBI" id="CHEBI:33019"/>
        <dbReference type="ChEBI" id="CHEBI:61560"/>
        <dbReference type="ChEBI" id="CHEBI:173112"/>
        <dbReference type="EC" id="2.7.7.7"/>
    </reaction>
</comment>
<dbReference type="PANTHER" id="PTHR42648">
    <property type="entry name" value="TRANSPOSASE, PUTATIVE-RELATED"/>
    <property type="match status" value="1"/>
</dbReference>
<accession>A0ABY7CVP9</accession>
<evidence type="ECO:0000256" key="3">
    <source>
        <dbReference type="ARBA" id="ARBA00022722"/>
    </source>
</evidence>
<dbReference type="PANTHER" id="PTHR42648:SF11">
    <property type="entry name" value="TRANSPOSON TY4-P GAG-POL POLYPROTEIN"/>
    <property type="match status" value="1"/>
</dbReference>
<dbReference type="InterPro" id="IPR001584">
    <property type="entry name" value="Integrase_cat-core"/>
</dbReference>
<evidence type="ECO:0000259" key="17">
    <source>
        <dbReference type="PROSITE" id="PS50994"/>
    </source>
</evidence>
<dbReference type="PROSITE" id="PS50994">
    <property type="entry name" value="INTEGRASE"/>
    <property type="match status" value="1"/>
</dbReference>
<name>A0ABY7CVP9_9BASI</name>
<proteinExistence type="predicted"/>
<evidence type="ECO:0000256" key="12">
    <source>
        <dbReference type="ARBA" id="ARBA00023172"/>
    </source>
</evidence>
<keyword evidence="1" id="KW-0815">Transposition</keyword>
<dbReference type="InterPro" id="IPR012337">
    <property type="entry name" value="RNaseH-like_sf"/>
</dbReference>
<keyword evidence="11" id="KW-0239">DNA-directed DNA polymerase</keyword>
<evidence type="ECO:0000256" key="11">
    <source>
        <dbReference type="ARBA" id="ARBA00022932"/>
    </source>
</evidence>
<comment type="catalytic activity">
    <reaction evidence="14">
        <text>DNA(n) + a 2'-deoxyribonucleoside 5'-triphosphate = DNA(n+1) + diphosphate</text>
        <dbReference type="Rhea" id="RHEA:22508"/>
        <dbReference type="Rhea" id="RHEA-COMP:17339"/>
        <dbReference type="Rhea" id="RHEA-COMP:17340"/>
        <dbReference type="ChEBI" id="CHEBI:33019"/>
        <dbReference type="ChEBI" id="CHEBI:61560"/>
        <dbReference type="ChEBI" id="CHEBI:173112"/>
        <dbReference type="EC" id="2.7.7.49"/>
    </reaction>
</comment>
<dbReference type="Pfam" id="PF07727">
    <property type="entry name" value="RVT_2"/>
    <property type="match status" value="1"/>
</dbReference>
<keyword evidence="6" id="KW-0378">Hydrolase</keyword>
<dbReference type="SUPFAM" id="SSF56672">
    <property type="entry name" value="DNA/RNA polymerases"/>
    <property type="match status" value="1"/>
</dbReference>
<dbReference type="Pfam" id="PF25597">
    <property type="entry name" value="SH3_retrovirus"/>
    <property type="match status" value="1"/>
</dbReference>
<evidence type="ECO:0000256" key="1">
    <source>
        <dbReference type="ARBA" id="ARBA00022578"/>
    </source>
</evidence>
<evidence type="ECO:0000256" key="8">
    <source>
        <dbReference type="ARBA" id="ARBA00022884"/>
    </source>
</evidence>
<sequence>MLTQTITRWENQTNCKVKILRSDNGGEFESKVFGKYLGDKGIVAERSLPYHHFQNGAAERYNRTVAEMGRSILYNSELGKEFWGYAFLWAAWTLNRIPNRITKDKTPYEFFFSDKPQLDWTRVFGLKAYILVAPEKRKKLDERAVEVLVVGHLPESKGWTFWIPKTKKLVSLAWADFGRNALPSGPVTSAPIPEKESTANPPHPPPAPKAKHMVLNDFSQEELVEHQEKLVDQYMENCADSSCDVPLTFKAAMQSPEAAQWKLAVNTKLDNLKRKKVWVVWKLPLKRRKLGARWVFAKKTNPDGSIKYKARYVAKGFNQKEGTEFAHTFAPTATFTLMRILLTIAARNNWPIYNFDFVAAYLNTPIDEEVWVQAPEGLNVNVGEACLLKRALYGTKQAARCWWKHLSGTLASLGYVSSYYDSSVYTLRRKEDRSIIWVHVDDGIVTGLSDEALKLLEKQLKGALEIKWNEGLTSMVGVKIFRNQDSFDLTQPLLIDKILRERWDGVTLHSTPLPEGYTANTDTTEAGINSTNFLSTIGSLSYVAVGTRPNIAYSVKYLAQFSSRPSALHWKGLRHLLGYLAETKVTPLRIRPDRSDGHPVECFVYANWGETNSSSTYGVIIQLYGSPIMWVSRRLVTVASSTCQAEYMVLGHATRHALWMRNLLSDIVGVNFPVMILCDNQSAVKIGCEDALNKRTHHIEREFYITNQALYEKKTSIKWIPGKEQIADVLTKALGKSAHQKCRTIIQGLIT</sequence>
<dbReference type="RefSeq" id="XP_053024077.1">
    <property type="nucleotide sequence ID" value="XM_053172880.1"/>
</dbReference>
<evidence type="ECO:0000256" key="14">
    <source>
        <dbReference type="ARBA" id="ARBA00048173"/>
    </source>
</evidence>
<organism evidence="18 19">
    <name type="scientific">Puccinia triticina</name>
    <dbReference type="NCBI Taxonomy" id="208348"/>
    <lineage>
        <taxon>Eukaryota</taxon>
        <taxon>Fungi</taxon>
        <taxon>Dikarya</taxon>
        <taxon>Basidiomycota</taxon>
        <taxon>Pucciniomycotina</taxon>
        <taxon>Pucciniomycetes</taxon>
        <taxon>Pucciniales</taxon>
        <taxon>Pucciniaceae</taxon>
        <taxon>Puccinia</taxon>
    </lineage>
</organism>
<keyword evidence="7" id="KW-0460">Magnesium</keyword>
<evidence type="ECO:0000256" key="16">
    <source>
        <dbReference type="SAM" id="MobiDB-lite"/>
    </source>
</evidence>
<reference evidence="18" key="1">
    <citation type="submission" date="2022-10" db="EMBL/GenBank/DDBJ databases">
        <title>Puccinia triticina Genome sequencing and assembly.</title>
        <authorList>
            <person name="Li C."/>
        </authorList>
    </citation>
    <scope>NUCLEOTIDE SEQUENCE</scope>
    <source>
        <strain evidence="18">Pt15</strain>
    </source>
</reference>
<keyword evidence="8" id="KW-0694">RNA-binding</keyword>
<dbReference type="Proteomes" id="UP001164743">
    <property type="component" value="Chromosome 9A"/>
</dbReference>
<keyword evidence="4" id="KW-0479">Metal-binding</keyword>